<dbReference type="InterPro" id="IPR036390">
    <property type="entry name" value="WH_DNA-bd_sf"/>
</dbReference>
<evidence type="ECO:0000313" key="6">
    <source>
        <dbReference type="Proteomes" id="UP001501734"/>
    </source>
</evidence>
<dbReference type="Pfam" id="PF00392">
    <property type="entry name" value="GntR"/>
    <property type="match status" value="1"/>
</dbReference>
<keyword evidence="1" id="KW-0805">Transcription regulation</keyword>
<gene>
    <name evidence="5" type="ORF">GCM10022410_20570</name>
</gene>
<dbReference type="PROSITE" id="PS50949">
    <property type="entry name" value="HTH_GNTR"/>
    <property type="match status" value="1"/>
</dbReference>
<evidence type="ECO:0000256" key="3">
    <source>
        <dbReference type="ARBA" id="ARBA00023163"/>
    </source>
</evidence>
<dbReference type="PANTHER" id="PTHR38445:SF10">
    <property type="entry name" value="GNTR-FAMILY TRANSCRIPTIONAL REGULATOR"/>
    <property type="match status" value="1"/>
</dbReference>
<comment type="caution">
    <text evidence="5">The sequence shown here is derived from an EMBL/GenBank/DDBJ whole genome shotgun (WGS) entry which is preliminary data.</text>
</comment>
<dbReference type="SMART" id="SM00345">
    <property type="entry name" value="HTH_GNTR"/>
    <property type="match status" value="1"/>
</dbReference>
<protein>
    <submittedName>
        <fullName evidence="5">GntR family transcriptional regulator</fullName>
    </submittedName>
</protein>
<proteinExistence type="predicted"/>
<dbReference type="CDD" id="cd07377">
    <property type="entry name" value="WHTH_GntR"/>
    <property type="match status" value="1"/>
</dbReference>
<evidence type="ECO:0000259" key="4">
    <source>
        <dbReference type="PROSITE" id="PS50949"/>
    </source>
</evidence>
<reference evidence="6" key="1">
    <citation type="journal article" date="2019" name="Int. J. Syst. Evol. Microbiol.">
        <title>The Global Catalogue of Microorganisms (GCM) 10K type strain sequencing project: providing services to taxonomists for standard genome sequencing and annotation.</title>
        <authorList>
            <consortium name="The Broad Institute Genomics Platform"/>
            <consortium name="The Broad Institute Genome Sequencing Center for Infectious Disease"/>
            <person name="Wu L."/>
            <person name="Ma J."/>
        </authorList>
    </citation>
    <scope>NUCLEOTIDE SEQUENCE [LARGE SCALE GENOMIC DNA]</scope>
    <source>
        <strain evidence="6">JCM 17250</strain>
    </source>
</reference>
<keyword evidence="6" id="KW-1185">Reference proteome</keyword>
<name>A0ABP7VWD0_9BACI</name>
<dbReference type="PANTHER" id="PTHR38445">
    <property type="entry name" value="HTH-TYPE TRANSCRIPTIONAL REPRESSOR YTRA"/>
    <property type="match status" value="1"/>
</dbReference>
<evidence type="ECO:0000256" key="2">
    <source>
        <dbReference type="ARBA" id="ARBA00023125"/>
    </source>
</evidence>
<feature type="domain" description="HTH gntR-type" evidence="4">
    <location>
        <begin position="9"/>
        <end position="77"/>
    </location>
</feature>
<sequence>MAQTFDENKPIFIQIKEKIADQIVKKQLIEDEQIPSTTQMVQFYKVNHITITKGINLLVDDGILYKKRGIGTFVEKGARHALLEKRKEEFIDRYVLPMVQEANKLELTDEELGHVIKKVKEGESI</sequence>
<organism evidence="5 6">
    <name type="scientific">Amphibacillus indicireducens</name>
    <dbReference type="NCBI Taxonomy" id="1076330"/>
    <lineage>
        <taxon>Bacteria</taxon>
        <taxon>Bacillati</taxon>
        <taxon>Bacillota</taxon>
        <taxon>Bacilli</taxon>
        <taxon>Bacillales</taxon>
        <taxon>Bacillaceae</taxon>
        <taxon>Amphibacillus</taxon>
    </lineage>
</organism>
<dbReference type="SUPFAM" id="SSF46785">
    <property type="entry name" value="Winged helix' DNA-binding domain"/>
    <property type="match status" value="1"/>
</dbReference>
<dbReference type="RefSeq" id="WP_344912882.1">
    <property type="nucleotide sequence ID" value="NZ_BAABDL010000116.1"/>
</dbReference>
<dbReference type="InterPro" id="IPR000524">
    <property type="entry name" value="Tscrpt_reg_HTH_GntR"/>
</dbReference>
<dbReference type="Proteomes" id="UP001501734">
    <property type="component" value="Unassembled WGS sequence"/>
</dbReference>
<evidence type="ECO:0000313" key="5">
    <source>
        <dbReference type="EMBL" id="GAA4075522.1"/>
    </source>
</evidence>
<dbReference type="EMBL" id="BAABDL010000116">
    <property type="protein sequence ID" value="GAA4075522.1"/>
    <property type="molecule type" value="Genomic_DNA"/>
</dbReference>
<keyword evidence="2" id="KW-0238">DNA-binding</keyword>
<evidence type="ECO:0000256" key="1">
    <source>
        <dbReference type="ARBA" id="ARBA00023015"/>
    </source>
</evidence>
<keyword evidence="3" id="KW-0804">Transcription</keyword>
<dbReference type="InterPro" id="IPR036388">
    <property type="entry name" value="WH-like_DNA-bd_sf"/>
</dbReference>
<accession>A0ABP7VWD0</accession>
<dbReference type="Gene3D" id="1.10.10.10">
    <property type="entry name" value="Winged helix-like DNA-binding domain superfamily/Winged helix DNA-binding domain"/>
    <property type="match status" value="1"/>
</dbReference>